<evidence type="ECO:0000313" key="3">
    <source>
        <dbReference type="Proteomes" id="UP001432027"/>
    </source>
</evidence>
<reference evidence="2" key="1">
    <citation type="submission" date="2023-10" db="EMBL/GenBank/DDBJ databases">
        <title>Genome assembly of Pristionchus species.</title>
        <authorList>
            <person name="Yoshida K."/>
            <person name="Sommer R.J."/>
        </authorList>
    </citation>
    <scope>NUCLEOTIDE SEQUENCE</scope>
    <source>
        <strain evidence="2">RS0144</strain>
    </source>
</reference>
<dbReference type="InterPro" id="IPR001810">
    <property type="entry name" value="F-box_dom"/>
</dbReference>
<proteinExistence type="predicted"/>
<feature type="domain" description="F-box" evidence="1">
    <location>
        <begin position="14"/>
        <end position="50"/>
    </location>
</feature>
<evidence type="ECO:0000259" key="1">
    <source>
        <dbReference type="Pfam" id="PF00646"/>
    </source>
</evidence>
<dbReference type="Pfam" id="PF00646">
    <property type="entry name" value="F-box"/>
    <property type="match status" value="1"/>
</dbReference>
<sequence>SLLFLFNPIPRMDIFSLPDVFHRKLMKTMEIKDRLTLRLTCRALEKLVADTHAGEFGGGAILLNYPAFKGGPKSIEFLIDEVKFKKIELSDDRLEEFIKFRRRLFNGVTFWKMHASYFGYVIPLEFVRQLTDKFTVKYLRIPINEEAGIETALQLMSIFPDSKYMLDLGVALNLTKLMALPSTYKLFFYGYTEEKMQIPADVFCRLIATHEHLTILHRCVIVSRDDFKRIVQVSLNDISRY</sequence>
<dbReference type="Proteomes" id="UP001432027">
    <property type="component" value="Unassembled WGS sequence"/>
</dbReference>
<evidence type="ECO:0000313" key="2">
    <source>
        <dbReference type="EMBL" id="GMS91137.1"/>
    </source>
</evidence>
<comment type="caution">
    <text evidence="2">The sequence shown here is derived from an EMBL/GenBank/DDBJ whole genome shotgun (WGS) entry which is preliminary data.</text>
</comment>
<organism evidence="2 3">
    <name type="scientific">Pristionchus entomophagus</name>
    <dbReference type="NCBI Taxonomy" id="358040"/>
    <lineage>
        <taxon>Eukaryota</taxon>
        <taxon>Metazoa</taxon>
        <taxon>Ecdysozoa</taxon>
        <taxon>Nematoda</taxon>
        <taxon>Chromadorea</taxon>
        <taxon>Rhabditida</taxon>
        <taxon>Rhabditina</taxon>
        <taxon>Diplogasteromorpha</taxon>
        <taxon>Diplogasteroidea</taxon>
        <taxon>Neodiplogasteridae</taxon>
        <taxon>Pristionchus</taxon>
    </lineage>
</organism>
<gene>
    <name evidence="2" type="ORF">PENTCL1PPCAC_13312</name>
</gene>
<accession>A0AAV5T6F3</accession>
<name>A0AAV5T6F3_9BILA</name>
<dbReference type="EMBL" id="BTSX01000003">
    <property type="protein sequence ID" value="GMS91137.1"/>
    <property type="molecule type" value="Genomic_DNA"/>
</dbReference>
<protein>
    <recommendedName>
        <fullName evidence="1">F-box domain-containing protein</fullName>
    </recommendedName>
</protein>
<keyword evidence="3" id="KW-1185">Reference proteome</keyword>
<feature type="non-terminal residue" evidence="2">
    <location>
        <position position="1"/>
    </location>
</feature>
<dbReference type="AlphaFoldDB" id="A0AAV5T6F3"/>